<accession>A0A0E9WTF9</accession>
<sequence length="41" mass="4590">MQSIFQKELGAVEEYFEVASQLTGHSCLGSRNVSLLRNVTF</sequence>
<evidence type="ECO:0000313" key="1">
    <source>
        <dbReference type="EMBL" id="JAH93677.1"/>
    </source>
</evidence>
<reference evidence="1" key="2">
    <citation type="journal article" date="2015" name="Fish Shellfish Immunol.">
        <title>Early steps in the European eel (Anguilla anguilla)-Vibrio vulnificus interaction in the gills: Role of the RtxA13 toxin.</title>
        <authorList>
            <person name="Callol A."/>
            <person name="Pajuelo D."/>
            <person name="Ebbesson L."/>
            <person name="Teles M."/>
            <person name="MacKenzie S."/>
            <person name="Amaro C."/>
        </authorList>
    </citation>
    <scope>NUCLEOTIDE SEQUENCE</scope>
</reference>
<proteinExistence type="predicted"/>
<dbReference type="AlphaFoldDB" id="A0A0E9WTF9"/>
<protein>
    <submittedName>
        <fullName evidence="1">Uncharacterized protein</fullName>
    </submittedName>
</protein>
<dbReference type="EMBL" id="GBXM01014900">
    <property type="protein sequence ID" value="JAH93677.1"/>
    <property type="molecule type" value="Transcribed_RNA"/>
</dbReference>
<reference evidence="1" key="1">
    <citation type="submission" date="2014-11" db="EMBL/GenBank/DDBJ databases">
        <authorList>
            <person name="Amaro Gonzalez C."/>
        </authorList>
    </citation>
    <scope>NUCLEOTIDE SEQUENCE</scope>
</reference>
<name>A0A0E9WTF9_ANGAN</name>
<organism evidence="1">
    <name type="scientific">Anguilla anguilla</name>
    <name type="common">European freshwater eel</name>
    <name type="synonym">Muraena anguilla</name>
    <dbReference type="NCBI Taxonomy" id="7936"/>
    <lineage>
        <taxon>Eukaryota</taxon>
        <taxon>Metazoa</taxon>
        <taxon>Chordata</taxon>
        <taxon>Craniata</taxon>
        <taxon>Vertebrata</taxon>
        <taxon>Euteleostomi</taxon>
        <taxon>Actinopterygii</taxon>
        <taxon>Neopterygii</taxon>
        <taxon>Teleostei</taxon>
        <taxon>Anguilliformes</taxon>
        <taxon>Anguillidae</taxon>
        <taxon>Anguilla</taxon>
    </lineage>
</organism>